<keyword evidence="2" id="KW-1185">Reference proteome</keyword>
<accession>A0A1H3FI13</accession>
<evidence type="ECO:0000313" key="2">
    <source>
        <dbReference type="Proteomes" id="UP000199118"/>
    </source>
</evidence>
<proteinExistence type="predicted"/>
<dbReference type="RefSeq" id="WP_092685254.1">
    <property type="nucleotide sequence ID" value="NZ_FNMZ01000012.1"/>
</dbReference>
<evidence type="ECO:0000313" key="1">
    <source>
        <dbReference type="EMBL" id="SDX89759.1"/>
    </source>
</evidence>
<organism evidence="1 2">
    <name type="scientific">Albimonas donghaensis</name>
    <dbReference type="NCBI Taxonomy" id="356660"/>
    <lineage>
        <taxon>Bacteria</taxon>
        <taxon>Pseudomonadati</taxon>
        <taxon>Pseudomonadota</taxon>
        <taxon>Alphaproteobacteria</taxon>
        <taxon>Rhodobacterales</taxon>
        <taxon>Paracoccaceae</taxon>
        <taxon>Albimonas</taxon>
    </lineage>
</organism>
<dbReference type="Proteomes" id="UP000199118">
    <property type="component" value="Unassembled WGS sequence"/>
</dbReference>
<dbReference type="EMBL" id="FNMZ01000012">
    <property type="protein sequence ID" value="SDX89759.1"/>
    <property type="molecule type" value="Genomic_DNA"/>
</dbReference>
<dbReference type="AlphaFoldDB" id="A0A1H3FI13"/>
<gene>
    <name evidence="1" type="ORF">SAMN05444336_11293</name>
</gene>
<sequence length="72" mass="7672">MNAPALSNLRRYAPRPAHELRAALGRLQAYREAFAASRPDDMPSIDAAIARHRALLDGGAPPSDRPAPEAAA</sequence>
<dbReference type="OrthoDB" id="9987147at2"/>
<name>A0A1H3FI13_9RHOB</name>
<reference evidence="1 2" key="1">
    <citation type="submission" date="2016-10" db="EMBL/GenBank/DDBJ databases">
        <authorList>
            <person name="de Groot N.N."/>
        </authorList>
    </citation>
    <scope>NUCLEOTIDE SEQUENCE [LARGE SCALE GENOMIC DNA]</scope>
    <source>
        <strain evidence="1 2">DSM 17890</strain>
    </source>
</reference>
<protein>
    <submittedName>
        <fullName evidence="1">Uncharacterized protein</fullName>
    </submittedName>
</protein>
<dbReference type="STRING" id="356660.SAMN05444336_11293"/>